<keyword evidence="2" id="KW-1185">Reference proteome</keyword>
<organism evidence="1 2">
    <name type="scientific">Pocillopora meandrina</name>
    <dbReference type="NCBI Taxonomy" id="46732"/>
    <lineage>
        <taxon>Eukaryota</taxon>
        <taxon>Metazoa</taxon>
        <taxon>Cnidaria</taxon>
        <taxon>Anthozoa</taxon>
        <taxon>Hexacorallia</taxon>
        <taxon>Scleractinia</taxon>
        <taxon>Astrocoeniina</taxon>
        <taxon>Pocilloporidae</taxon>
        <taxon>Pocillopora</taxon>
    </lineage>
</organism>
<protein>
    <recommendedName>
        <fullName evidence="3">DDE Tnp4 domain-containing protein</fullName>
    </recommendedName>
</protein>
<accession>A0AAU9VVW2</accession>
<evidence type="ECO:0000313" key="1">
    <source>
        <dbReference type="EMBL" id="CAH3040371.1"/>
    </source>
</evidence>
<proteinExistence type="predicted"/>
<name>A0AAU9VVW2_9CNID</name>
<dbReference type="AlphaFoldDB" id="A0AAU9VVW2"/>
<sequence>MLLCPLIVGDTAYPNKTWLIRPFKDTGGLTRDQRKFN</sequence>
<dbReference type="EMBL" id="CALNXJ010000005">
    <property type="protein sequence ID" value="CAH3040371.1"/>
    <property type="molecule type" value="Genomic_DNA"/>
</dbReference>
<evidence type="ECO:0000313" key="2">
    <source>
        <dbReference type="Proteomes" id="UP001159428"/>
    </source>
</evidence>
<reference evidence="1 2" key="1">
    <citation type="submission" date="2022-05" db="EMBL/GenBank/DDBJ databases">
        <authorList>
            <consortium name="Genoscope - CEA"/>
            <person name="William W."/>
        </authorList>
    </citation>
    <scope>NUCLEOTIDE SEQUENCE [LARGE SCALE GENOMIC DNA]</scope>
</reference>
<comment type="caution">
    <text evidence="1">The sequence shown here is derived from an EMBL/GenBank/DDBJ whole genome shotgun (WGS) entry which is preliminary data.</text>
</comment>
<dbReference type="Proteomes" id="UP001159428">
    <property type="component" value="Unassembled WGS sequence"/>
</dbReference>
<gene>
    <name evidence="1" type="ORF">PMEA_00025988</name>
</gene>
<evidence type="ECO:0008006" key="3">
    <source>
        <dbReference type="Google" id="ProtNLM"/>
    </source>
</evidence>